<proteinExistence type="inferred from homology"/>
<evidence type="ECO:0000256" key="4">
    <source>
        <dbReference type="ARBA" id="ARBA00019232"/>
    </source>
</evidence>
<dbReference type="InterPro" id="IPR019758">
    <property type="entry name" value="Pept_S26A_signal_pept_1_CS"/>
</dbReference>
<dbReference type="GO" id="GO:0009003">
    <property type="term" value="F:signal peptidase activity"/>
    <property type="evidence" value="ECO:0007669"/>
    <property type="project" value="UniProtKB-EC"/>
</dbReference>
<dbReference type="OrthoDB" id="9815782at2"/>
<feature type="domain" description="Peptidase S26" evidence="8">
    <location>
        <begin position="23"/>
        <end position="273"/>
    </location>
</feature>
<comment type="subcellular location">
    <subcellularLocation>
        <location evidence="7">Membrane</location>
        <topology evidence="7">Single-pass type II membrane protein</topology>
    </subcellularLocation>
</comment>
<dbReference type="CDD" id="cd06530">
    <property type="entry name" value="S26_SPase_I"/>
    <property type="match status" value="1"/>
</dbReference>
<dbReference type="EC" id="3.4.21.89" evidence="3 7"/>
<evidence type="ECO:0000256" key="1">
    <source>
        <dbReference type="ARBA" id="ARBA00000677"/>
    </source>
</evidence>
<dbReference type="PRINTS" id="PR00727">
    <property type="entry name" value="LEADERPTASE"/>
</dbReference>
<evidence type="ECO:0000256" key="3">
    <source>
        <dbReference type="ARBA" id="ARBA00013208"/>
    </source>
</evidence>
<dbReference type="RefSeq" id="WP_139078806.1">
    <property type="nucleotide sequence ID" value="NZ_VDFU01000043.1"/>
</dbReference>
<evidence type="ECO:0000259" key="8">
    <source>
        <dbReference type="Pfam" id="PF10502"/>
    </source>
</evidence>
<dbReference type="GO" id="GO:0016020">
    <property type="term" value="C:membrane"/>
    <property type="evidence" value="ECO:0007669"/>
    <property type="project" value="UniProtKB-SubCell"/>
</dbReference>
<evidence type="ECO:0000256" key="6">
    <source>
        <dbReference type="PIRSR" id="PIRSR600223-1"/>
    </source>
</evidence>
<dbReference type="Proteomes" id="UP000305887">
    <property type="component" value="Unassembled WGS sequence"/>
</dbReference>
<dbReference type="AlphaFoldDB" id="A0A5C4MJY8"/>
<keyword evidence="7" id="KW-0645">Protease</keyword>
<keyword evidence="10" id="KW-1185">Reference proteome</keyword>
<evidence type="ECO:0000313" key="9">
    <source>
        <dbReference type="EMBL" id="TNC46016.1"/>
    </source>
</evidence>
<dbReference type="Gene3D" id="2.10.109.10">
    <property type="entry name" value="Umud Fragment, subunit A"/>
    <property type="match status" value="1"/>
</dbReference>
<name>A0A5C4MJY8_9RHOB</name>
<dbReference type="EMBL" id="VDFU01000043">
    <property type="protein sequence ID" value="TNC46016.1"/>
    <property type="molecule type" value="Genomic_DNA"/>
</dbReference>
<dbReference type="InterPro" id="IPR036286">
    <property type="entry name" value="LexA/Signal_pep-like_sf"/>
</dbReference>
<dbReference type="Pfam" id="PF10502">
    <property type="entry name" value="Peptidase_S26"/>
    <property type="match status" value="1"/>
</dbReference>
<accession>A0A5C4MJY8</accession>
<evidence type="ECO:0000256" key="5">
    <source>
        <dbReference type="ARBA" id="ARBA00022801"/>
    </source>
</evidence>
<organism evidence="9 10">
    <name type="scientific">Rubellimicrobium rubrum</name>
    <dbReference type="NCBI Taxonomy" id="2585369"/>
    <lineage>
        <taxon>Bacteria</taxon>
        <taxon>Pseudomonadati</taxon>
        <taxon>Pseudomonadota</taxon>
        <taxon>Alphaproteobacteria</taxon>
        <taxon>Rhodobacterales</taxon>
        <taxon>Roseobacteraceae</taxon>
        <taxon>Rubellimicrobium</taxon>
    </lineage>
</organism>
<dbReference type="InterPro" id="IPR019533">
    <property type="entry name" value="Peptidase_S26"/>
</dbReference>
<feature type="active site" evidence="6">
    <location>
        <position position="130"/>
    </location>
</feature>
<comment type="caution">
    <text evidence="9">The sequence shown here is derived from an EMBL/GenBank/DDBJ whole genome shotgun (WGS) entry which is preliminary data.</text>
</comment>
<gene>
    <name evidence="9" type="primary">lepB</name>
    <name evidence="9" type="ORF">FHG66_19705</name>
</gene>
<dbReference type="SUPFAM" id="SSF51306">
    <property type="entry name" value="LexA/Signal peptidase"/>
    <property type="match status" value="1"/>
</dbReference>
<dbReference type="PANTHER" id="PTHR43390">
    <property type="entry name" value="SIGNAL PEPTIDASE I"/>
    <property type="match status" value="1"/>
</dbReference>
<dbReference type="PROSITE" id="PS00760">
    <property type="entry name" value="SPASE_I_2"/>
    <property type="match status" value="1"/>
</dbReference>
<dbReference type="PANTHER" id="PTHR43390:SF1">
    <property type="entry name" value="CHLOROPLAST PROCESSING PEPTIDASE"/>
    <property type="match status" value="1"/>
</dbReference>
<keyword evidence="5 7" id="KW-0378">Hydrolase</keyword>
<dbReference type="NCBIfam" id="TIGR02227">
    <property type="entry name" value="sigpep_I_bact"/>
    <property type="match status" value="1"/>
</dbReference>
<evidence type="ECO:0000256" key="7">
    <source>
        <dbReference type="RuleBase" id="RU362042"/>
    </source>
</evidence>
<reference evidence="9 10" key="1">
    <citation type="submission" date="2019-06" db="EMBL/GenBank/DDBJ databases">
        <title>YIM 131921 draft genome.</title>
        <authorList>
            <person name="Jiang L."/>
        </authorList>
    </citation>
    <scope>NUCLEOTIDE SEQUENCE [LARGE SCALE GENOMIC DNA]</scope>
    <source>
        <strain evidence="9 10">YIM 131921</strain>
    </source>
</reference>
<dbReference type="InterPro" id="IPR019757">
    <property type="entry name" value="Pept_S26A_signal_pept_1_Lys-AS"/>
</dbReference>
<comment type="catalytic activity">
    <reaction evidence="1 7">
        <text>Cleavage of hydrophobic, N-terminal signal or leader sequences from secreted and periplasmic proteins.</text>
        <dbReference type="EC" id="3.4.21.89"/>
    </reaction>
</comment>
<feature type="active site" evidence="6">
    <location>
        <position position="53"/>
    </location>
</feature>
<dbReference type="GO" id="GO:0006465">
    <property type="term" value="P:signal peptide processing"/>
    <property type="evidence" value="ECO:0007669"/>
    <property type="project" value="InterPro"/>
</dbReference>
<dbReference type="GO" id="GO:0004252">
    <property type="term" value="F:serine-type endopeptidase activity"/>
    <property type="evidence" value="ECO:0007669"/>
    <property type="project" value="InterPro"/>
</dbReference>
<evidence type="ECO:0000313" key="10">
    <source>
        <dbReference type="Proteomes" id="UP000305887"/>
    </source>
</evidence>
<sequence>MAFGRDRRTAVRDENRGFVAGVWETVKTVFWALLIAGVFRSLFFQPFWIPSGSMKDTLLIGDFLFVNKMAYGYSYASCPSIPLGVIGLDIGADDLCGWLDGENTRIWSDMPERGDVVVFRHPVTGTDFIKRLIGLPGDRIQMRDGLLHINDEPVQVWSEGQFEEVYEPQGPQGLRPSCMGGEPAEGAPCLSGRYSELLPGSPQADGTLSAGVTHSILDIGDLPQDNTGVYTVPEGHFFFMGDNRDNSTDSRFPQPQGVGFVPLENLIGRADRVMFSSAGRSMLAFWTWRPDRFFKAID</sequence>
<evidence type="ECO:0000256" key="2">
    <source>
        <dbReference type="ARBA" id="ARBA00009370"/>
    </source>
</evidence>
<dbReference type="InterPro" id="IPR000223">
    <property type="entry name" value="Pept_S26A_signal_pept_1"/>
</dbReference>
<comment type="similarity">
    <text evidence="2 7">Belongs to the peptidase S26 family.</text>
</comment>
<dbReference type="PROSITE" id="PS00761">
    <property type="entry name" value="SPASE_I_3"/>
    <property type="match status" value="1"/>
</dbReference>
<protein>
    <recommendedName>
        <fullName evidence="4 7">Signal peptidase I</fullName>
        <ecNumber evidence="3 7">3.4.21.89</ecNumber>
    </recommendedName>
</protein>